<evidence type="ECO:0000313" key="1">
    <source>
        <dbReference type="EMBL" id="KAJ8636969.1"/>
    </source>
</evidence>
<dbReference type="EMBL" id="CM056811">
    <property type="protein sequence ID" value="KAJ8636969.1"/>
    <property type="molecule type" value="Genomic_DNA"/>
</dbReference>
<evidence type="ECO:0000313" key="2">
    <source>
        <dbReference type="Proteomes" id="UP001234297"/>
    </source>
</evidence>
<sequence>MLGHLRRSKTLNLPLLLISKSSCSLSTSAADDSCIESPSLSDSRNNLSRFSNPSSDKSFLSVDGLRTIIQSLNPLQPRGDIDATAVVSDPRVLQFVTCHALARKGRLKELRAVLRKIIEEEGSGSALSLCEILWNNFREWDDSYVVWDMLANVYSRSEMIHDALFVLGKMNELNCQASISTYDSLMHNLRHTDMIWSVYDEIVASRIPFSEYTYGILLDGLCRQRRLQEAVAFFQEMKGKEFWPCLVMFNTLISGFCNMGFCGGSFGVL</sequence>
<reference evidence="1 2" key="1">
    <citation type="journal article" date="2022" name="Hortic Res">
        <title>A haplotype resolved chromosomal level avocado genome allows analysis of novel avocado genes.</title>
        <authorList>
            <person name="Nath O."/>
            <person name="Fletcher S.J."/>
            <person name="Hayward A."/>
            <person name="Shaw L.M."/>
            <person name="Masouleh A.K."/>
            <person name="Furtado A."/>
            <person name="Henry R.J."/>
            <person name="Mitter N."/>
        </authorList>
    </citation>
    <scope>NUCLEOTIDE SEQUENCE [LARGE SCALE GENOMIC DNA]</scope>
    <source>
        <strain evidence="2">cv. Hass</strain>
    </source>
</reference>
<name>A0ACC2LU70_PERAE</name>
<comment type="caution">
    <text evidence="1">The sequence shown here is derived from an EMBL/GenBank/DDBJ whole genome shotgun (WGS) entry which is preliminary data.</text>
</comment>
<proteinExistence type="predicted"/>
<protein>
    <submittedName>
        <fullName evidence="1">Uncharacterized protein</fullName>
    </submittedName>
</protein>
<organism evidence="1 2">
    <name type="scientific">Persea americana</name>
    <name type="common">Avocado</name>
    <dbReference type="NCBI Taxonomy" id="3435"/>
    <lineage>
        <taxon>Eukaryota</taxon>
        <taxon>Viridiplantae</taxon>
        <taxon>Streptophyta</taxon>
        <taxon>Embryophyta</taxon>
        <taxon>Tracheophyta</taxon>
        <taxon>Spermatophyta</taxon>
        <taxon>Magnoliopsida</taxon>
        <taxon>Magnoliidae</taxon>
        <taxon>Laurales</taxon>
        <taxon>Lauraceae</taxon>
        <taxon>Persea</taxon>
    </lineage>
</organism>
<keyword evidence="2" id="KW-1185">Reference proteome</keyword>
<dbReference type="Proteomes" id="UP001234297">
    <property type="component" value="Chromosome 3"/>
</dbReference>
<accession>A0ACC2LU70</accession>
<gene>
    <name evidence="1" type="ORF">MRB53_011236</name>
</gene>